<dbReference type="Gene3D" id="3.40.50.720">
    <property type="entry name" value="NAD(P)-binding Rossmann-like Domain"/>
    <property type="match status" value="1"/>
</dbReference>
<dbReference type="RefSeq" id="WP_153411361.1">
    <property type="nucleotide sequence ID" value="NZ_WEGK01000007.1"/>
</dbReference>
<evidence type="ECO:0000259" key="1">
    <source>
        <dbReference type="Pfam" id="PF03446"/>
    </source>
</evidence>
<proteinExistence type="predicted"/>
<dbReference type="InterPro" id="IPR006115">
    <property type="entry name" value="6PGDH_NADP-bd"/>
</dbReference>
<dbReference type="InterPro" id="IPR036291">
    <property type="entry name" value="NAD(P)-bd_dom_sf"/>
</dbReference>
<dbReference type="InterPro" id="IPR008927">
    <property type="entry name" value="6-PGluconate_DH-like_C_sf"/>
</dbReference>
<sequence length="276" mass="28497">MPGDPSPHASAPLRVAVLGFGEAGTEFARDLVALGADVRGFDPKVSAPQGVRECASDADAVRGADLIFGLTTAHEADSVLRQSLSGLTPGAVWAEANTGTPAAKVRLSEIAAEVGVDLVDVAIMAPVPGRGVRTPMNVSGSAARNFVIMMDGLGIPVELVPGPVGVASSRKLLRSVVYKGLAGAVVEGLAGAEAAGCADWFRDHIAAEFRSFDENTLDRLITGTHTHAARRADEMAAAADQLTELGITPHIAAAARDALRDIVFEQEATSRDSGEQ</sequence>
<dbReference type="Pfam" id="PF09130">
    <property type="entry name" value="DUF1932"/>
    <property type="match status" value="1"/>
</dbReference>
<dbReference type="AlphaFoldDB" id="A0A7K0D4I2"/>
<protein>
    <recommendedName>
        <fullName evidence="5">3-hydroxyisobutyrate dehydrogenase</fullName>
    </recommendedName>
</protein>
<reference evidence="3 4" key="1">
    <citation type="submission" date="2019-10" db="EMBL/GenBank/DDBJ databases">
        <title>Nocardia macrotermitis sp. nov. and Nocardia aurantia sp. nov., isolated from the gut of fungus growing-termite Macrotermes natalensis.</title>
        <authorList>
            <person name="Benndorf R."/>
            <person name="Schwitalla J."/>
            <person name="Martin K."/>
            <person name="De Beer W."/>
            <person name="Kaster A.-K."/>
            <person name="Vollmers J."/>
            <person name="Poulsen M."/>
            <person name="Beemelmanns C."/>
        </authorList>
    </citation>
    <scope>NUCLEOTIDE SEQUENCE [LARGE SCALE GENOMIC DNA]</scope>
    <source>
        <strain evidence="3 4">RB20</strain>
    </source>
</reference>
<gene>
    <name evidence="3" type="ORF">NRB20_37350</name>
</gene>
<dbReference type="InterPro" id="IPR015814">
    <property type="entry name" value="Pgluconate_DH_NAD-bd_C"/>
</dbReference>
<dbReference type="Proteomes" id="UP000438448">
    <property type="component" value="Unassembled WGS sequence"/>
</dbReference>
<comment type="caution">
    <text evidence="3">The sequence shown here is derived from an EMBL/GenBank/DDBJ whole genome shotgun (WGS) entry which is preliminary data.</text>
</comment>
<feature type="domain" description="6-phosphogluconate dehydrogenase NADP-binding" evidence="1">
    <location>
        <begin position="15"/>
        <end position="123"/>
    </location>
</feature>
<dbReference type="GO" id="GO:0050661">
    <property type="term" value="F:NADP binding"/>
    <property type="evidence" value="ECO:0007669"/>
    <property type="project" value="InterPro"/>
</dbReference>
<dbReference type="Gene3D" id="1.10.1040.10">
    <property type="entry name" value="N-(1-d-carboxylethyl)-l-norvaline Dehydrogenase, domain 2"/>
    <property type="match status" value="1"/>
</dbReference>
<evidence type="ECO:0008006" key="5">
    <source>
        <dbReference type="Google" id="ProtNLM"/>
    </source>
</evidence>
<dbReference type="SUPFAM" id="SSF51735">
    <property type="entry name" value="NAD(P)-binding Rossmann-fold domains"/>
    <property type="match status" value="1"/>
</dbReference>
<dbReference type="OrthoDB" id="943692at2"/>
<evidence type="ECO:0000313" key="3">
    <source>
        <dbReference type="EMBL" id="MQY20628.1"/>
    </source>
</evidence>
<keyword evidence="4" id="KW-1185">Reference proteome</keyword>
<evidence type="ECO:0000313" key="4">
    <source>
        <dbReference type="Proteomes" id="UP000438448"/>
    </source>
</evidence>
<dbReference type="EMBL" id="WEGK01000007">
    <property type="protein sequence ID" value="MQY20628.1"/>
    <property type="molecule type" value="Genomic_DNA"/>
</dbReference>
<name>A0A7K0D4I2_9NOCA</name>
<feature type="domain" description="Phosphogluconate dehydrogenase NAD-binding putative C-terminal" evidence="2">
    <location>
        <begin position="192"/>
        <end position="261"/>
    </location>
</feature>
<evidence type="ECO:0000259" key="2">
    <source>
        <dbReference type="Pfam" id="PF09130"/>
    </source>
</evidence>
<dbReference type="InterPro" id="IPR013328">
    <property type="entry name" value="6PGD_dom2"/>
</dbReference>
<dbReference type="Pfam" id="PF03446">
    <property type="entry name" value="NAD_binding_2"/>
    <property type="match status" value="1"/>
</dbReference>
<dbReference type="SUPFAM" id="SSF48179">
    <property type="entry name" value="6-phosphogluconate dehydrogenase C-terminal domain-like"/>
    <property type="match status" value="1"/>
</dbReference>
<organism evidence="3 4">
    <name type="scientific">Nocardia macrotermitis</name>
    <dbReference type="NCBI Taxonomy" id="2585198"/>
    <lineage>
        <taxon>Bacteria</taxon>
        <taxon>Bacillati</taxon>
        <taxon>Actinomycetota</taxon>
        <taxon>Actinomycetes</taxon>
        <taxon>Mycobacteriales</taxon>
        <taxon>Nocardiaceae</taxon>
        <taxon>Nocardia</taxon>
    </lineage>
</organism>
<accession>A0A7K0D4I2</accession>